<dbReference type="PANTHER" id="PTHR32282">
    <property type="entry name" value="BINDING PROTEIN TRANSPEPTIDASE, PUTATIVE-RELATED"/>
    <property type="match status" value="1"/>
</dbReference>
<keyword evidence="4" id="KW-0121">Carboxypeptidase</keyword>
<dbReference type="InterPro" id="IPR001460">
    <property type="entry name" value="PCN-bd_Tpept"/>
</dbReference>
<reference evidence="16" key="1">
    <citation type="journal article" date="2019" name="PLoS Negl. Trop. Dis.">
        <title>Revisiting the worldwide diversity of Leptospira species in the environment.</title>
        <authorList>
            <person name="Vincent A.T."/>
            <person name="Schiettekatte O."/>
            <person name="Bourhy P."/>
            <person name="Veyrier F.J."/>
            <person name="Picardeau M."/>
        </authorList>
    </citation>
    <scope>NUCLEOTIDE SEQUENCE [LARGE SCALE GENOMIC DNA]</scope>
    <source>
        <strain evidence="16">201400974</strain>
    </source>
</reference>
<evidence type="ECO:0000256" key="2">
    <source>
        <dbReference type="ARBA" id="ARBA00007090"/>
    </source>
</evidence>
<dbReference type="InterPro" id="IPR001264">
    <property type="entry name" value="Glyco_trans_51"/>
</dbReference>
<gene>
    <name evidence="16" type="primary">pbpC</name>
    <name evidence="16" type="ORF">EHS11_16995</name>
</gene>
<evidence type="ECO:0000256" key="5">
    <source>
        <dbReference type="ARBA" id="ARBA00022670"/>
    </source>
</evidence>
<dbReference type="Pfam" id="PF00912">
    <property type="entry name" value="Transgly"/>
    <property type="match status" value="1"/>
</dbReference>
<dbReference type="GO" id="GO:0008955">
    <property type="term" value="F:peptidoglycan glycosyltransferase activity"/>
    <property type="evidence" value="ECO:0007669"/>
    <property type="project" value="UniProtKB-EC"/>
</dbReference>
<comment type="catalytic activity">
    <reaction evidence="11">
        <text>[GlcNAc-(1-&gt;4)-Mur2Ac(oyl-L-Ala-gamma-D-Glu-L-Lys-D-Ala-D-Ala)](n)-di-trans,octa-cis-undecaprenyl diphosphate + beta-D-GlcNAc-(1-&gt;4)-Mur2Ac(oyl-L-Ala-gamma-D-Glu-L-Lys-D-Ala-D-Ala)-di-trans,octa-cis-undecaprenyl diphosphate = [GlcNAc-(1-&gt;4)-Mur2Ac(oyl-L-Ala-gamma-D-Glu-L-Lys-D-Ala-D-Ala)](n+1)-di-trans,octa-cis-undecaprenyl diphosphate + di-trans,octa-cis-undecaprenyl diphosphate + H(+)</text>
        <dbReference type="Rhea" id="RHEA:23708"/>
        <dbReference type="Rhea" id="RHEA-COMP:9602"/>
        <dbReference type="Rhea" id="RHEA-COMP:9603"/>
        <dbReference type="ChEBI" id="CHEBI:15378"/>
        <dbReference type="ChEBI" id="CHEBI:58405"/>
        <dbReference type="ChEBI" id="CHEBI:60033"/>
        <dbReference type="ChEBI" id="CHEBI:78435"/>
        <dbReference type="EC" id="2.4.99.28"/>
    </reaction>
</comment>
<evidence type="ECO:0000259" key="15">
    <source>
        <dbReference type="Pfam" id="PF06832"/>
    </source>
</evidence>
<keyword evidence="8" id="KW-0378">Hydrolase</keyword>
<dbReference type="GO" id="GO:0008658">
    <property type="term" value="F:penicillin binding"/>
    <property type="evidence" value="ECO:0007669"/>
    <property type="project" value="InterPro"/>
</dbReference>
<accession>A0A4R9LKU5</accession>
<comment type="similarity">
    <text evidence="2">In the C-terminal section; belongs to the transpeptidase family.</text>
</comment>
<feature type="domain" description="Penicillin-binding C-terminal" evidence="15">
    <location>
        <begin position="654"/>
        <end position="735"/>
    </location>
</feature>
<dbReference type="Gene3D" id="3.40.710.10">
    <property type="entry name" value="DD-peptidase/beta-lactamase superfamily"/>
    <property type="match status" value="1"/>
</dbReference>
<dbReference type="InterPro" id="IPR023346">
    <property type="entry name" value="Lysozyme-like_dom_sf"/>
</dbReference>
<sequence length="738" mass="83381">MGGSSFQGKRVWKSFFDRDYFRDVILLFWKERFKFLFFLLCCNYSISIFAFPSFEEVRSSYLPSDILLLDRTGEKLQSVRTSHNYRSLSWIPSGSLAKHTIDAILLSEDKNFREHNGVDSLAFIGSAWEKLRGGTLRGGSTITMQLVSLLDEDLKPEKGRRSFSQKMKQIQRAMDLEEVWSKDEILTAYLNLIYFKGELKGIHSASAGLFQKDPGYLSPNESYILSVLIRAPEASLEKIIERACFLKKKTEGKIFQDCDSLELTAKESFFGRMEFPANPSFAPQFGSYAIQKGISNGEKTSLSKSLQEKIVKILVSHISPLRSQNVTDGAVLVLHNRTGQVLGYLGNQGSASEVSYLDLIQTKRQAGSTLKPFVYAQSFQEKKLTPGSILNDAPTDIPVFRGIYRPLNYDKSYQGKVTVKQSLGSSLNIPAVRTLSYLDMGKFINTLSRLGFKDLAYPEFYGPSLALGTADVSLWELTNAYRIFANSGIYSEPKVRFEELSETPKEKRTSSKEILSEENPIFRPEVAFLITSILSDREARALTFGWENHLSTSFFTAVKTGTSQDMRDNWCIGYSGEYTVGVWVGNAKGLPMKDVSGITGAAPIWRDVMEFLHSETPSTYPKPPKNISYNTDKQTYYEKGLEDESIETIQVFKTKTPPKIISPADQTVFADDPDIPKGRQKILFKLNRYEKNSNWSLNKKNLGPAAEPFFWNLEKGNFHLELLDQSGKVLDQVSFEVR</sequence>
<dbReference type="EMBL" id="RQHV01000062">
    <property type="protein sequence ID" value="TGN06845.1"/>
    <property type="molecule type" value="Genomic_DNA"/>
</dbReference>
<dbReference type="GO" id="GO:0004180">
    <property type="term" value="F:carboxypeptidase activity"/>
    <property type="evidence" value="ECO:0007669"/>
    <property type="project" value="UniProtKB-KW"/>
</dbReference>
<proteinExistence type="inferred from homology"/>
<keyword evidence="6" id="KW-0328">Glycosyltransferase</keyword>
<dbReference type="PANTHER" id="PTHR32282:SF15">
    <property type="entry name" value="PENICILLIN-BINDING PROTEIN 1C"/>
    <property type="match status" value="1"/>
</dbReference>
<keyword evidence="12" id="KW-0812">Transmembrane</keyword>
<dbReference type="InterPro" id="IPR009647">
    <property type="entry name" value="PBP_C"/>
</dbReference>
<dbReference type="InterPro" id="IPR050396">
    <property type="entry name" value="Glycosyltr_51/Transpeptidase"/>
</dbReference>
<keyword evidence="5" id="KW-0645">Protease</keyword>
<keyword evidence="7" id="KW-0808">Transferase</keyword>
<evidence type="ECO:0000256" key="9">
    <source>
        <dbReference type="ARBA" id="ARBA00023268"/>
    </source>
</evidence>
<evidence type="ECO:0000256" key="7">
    <source>
        <dbReference type="ARBA" id="ARBA00022679"/>
    </source>
</evidence>
<dbReference type="EC" id="2.4.99.28" evidence="10"/>
<dbReference type="SUPFAM" id="SSF53955">
    <property type="entry name" value="Lysozyme-like"/>
    <property type="match status" value="1"/>
</dbReference>
<evidence type="ECO:0000256" key="1">
    <source>
        <dbReference type="ARBA" id="ARBA00004752"/>
    </source>
</evidence>
<dbReference type="AlphaFoldDB" id="A0A4R9LKU5"/>
<name>A0A4R9LKU5_9LEPT</name>
<comment type="caution">
    <text evidence="16">The sequence shown here is derived from an EMBL/GenBank/DDBJ whole genome shotgun (WGS) entry which is preliminary data.</text>
</comment>
<evidence type="ECO:0000259" key="14">
    <source>
        <dbReference type="Pfam" id="PF00912"/>
    </source>
</evidence>
<dbReference type="Proteomes" id="UP000298264">
    <property type="component" value="Unassembled WGS sequence"/>
</dbReference>
<keyword evidence="17" id="KW-1185">Reference proteome</keyword>
<dbReference type="InterPro" id="IPR011815">
    <property type="entry name" value="PBP_1c"/>
</dbReference>
<keyword evidence="12" id="KW-0472">Membrane</keyword>
<dbReference type="Pfam" id="PF00905">
    <property type="entry name" value="Transpeptidase"/>
    <property type="match status" value="1"/>
</dbReference>
<keyword evidence="12" id="KW-1133">Transmembrane helix</keyword>
<organism evidence="16 17">
    <name type="scientific">Leptospira ilyithenensis</name>
    <dbReference type="NCBI Taxonomy" id="2484901"/>
    <lineage>
        <taxon>Bacteria</taxon>
        <taxon>Pseudomonadati</taxon>
        <taxon>Spirochaetota</taxon>
        <taxon>Spirochaetia</taxon>
        <taxon>Leptospirales</taxon>
        <taxon>Leptospiraceae</taxon>
        <taxon>Leptospira</taxon>
    </lineage>
</organism>
<keyword evidence="9" id="KW-0511">Multifunctional enzyme</keyword>
<evidence type="ECO:0000256" key="12">
    <source>
        <dbReference type="SAM" id="Phobius"/>
    </source>
</evidence>
<evidence type="ECO:0000256" key="4">
    <source>
        <dbReference type="ARBA" id="ARBA00022645"/>
    </source>
</evidence>
<comment type="pathway">
    <text evidence="1">Cell wall biogenesis; peptidoglycan biosynthesis.</text>
</comment>
<evidence type="ECO:0000259" key="13">
    <source>
        <dbReference type="Pfam" id="PF00905"/>
    </source>
</evidence>
<evidence type="ECO:0000256" key="10">
    <source>
        <dbReference type="ARBA" id="ARBA00044770"/>
    </source>
</evidence>
<evidence type="ECO:0000313" key="17">
    <source>
        <dbReference type="Proteomes" id="UP000298264"/>
    </source>
</evidence>
<dbReference type="InterPro" id="IPR012338">
    <property type="entry name" value="Beta-lactam/transpept-like"/>
</dbReference>
<evidence type="ECO:0000256" key="6">
    <source>
        <dbReference type="ARBA" id="ARBA00022676"/>
    </source>
</evidence>
<dbReference type="GO" id="GO:0009252">
    <property type="term" value="P:peptidoglycan biosynthetic process"/>
    <property type="evidence" value="ECO:0007669"/>
    <property type="project" value="InterPro"/>
</dbReference>
<dbReference type="NCBIfam" id="TIGR02073">
    <property type="entry name" value="PBP_1c"/>
    <property type="match status" value="1"/>
</dbReference>
<dbReference type="GO" id="GO:0030288">
    <property type="term" value="C:outer membrane-bounded periplasmic space"/>
    <property type="evidence" value="ECO:0007669"/>
    <property type="project" value="TreeGrafter"/>
</dbReference>
<dbReference type="SUPFAM" id="SSF56601">
    <property type="entry name" value="beta-lactamase/transpeptidase-like"/>
    <property type="match status" value="1"/>
</dbReference>
<evidence type="ECO:0000256" key="3">
    <source>
        <dbReference type="ARBA" id="ARBA00007739"/>
    </source>
</evidence>
<evidence type="ECO:0000256" key="8">
    <source>
        <dbReference type="ARBA" id="ARBA00022801"/>
    </source>
</evidence>
<dbReference type="GO" id="GO:0006508">
    <property type="term" value="P:proteolysis"/>
    <property type="evidence" value="ECO:0007669"/>
    <property type="project" value="UniProtKB-KW"/>
</dbReference>
<feature type="transmembrane region" description="Helical" evidence="12">
    <location>
        <begin position="35"/>
        <end position="54"/>
    </location>
</feature>
<dbReference type="Gene3D" id="1.10.3810.10">
    <property type="entry name" value="Biosynthetic peptidoglycan transglycosylase-like"/>
    <property type="match status" value="1"/>
</dbReference>
<dbReference type="InterPro" id="IPR036950">
    <property type="entry name" value="PBP_transglycosylase"/>
</dbReference>
<feature type="domain" description="Glycosyl transferase family 51" evidence="14">
    <location>
        <begin position="83"/>
        <end position="242"/>
    </location>
</feature>
<dbReference type="OrthoDB" id="343702at2"/>
<protein>
    <recommendedName>
        <fullName evidence="10">peptidoglycan glycosyltransferase</fullName>
        <ecNumber evidence="10">2.4.99.28</ecNumber>
    </recommendedName>
</protein>
<comment type="similarity">
    <text evidence="3">In the N-terminal section; belongs to the glycosyltransferase 51 family.</text>
</comment>
<dbReference type="Pfam" id="PF06832">
    <property type="entry name" value="BiPBP_C"/>
    <property type="match status" value="1"/>
</dbReference>
<evidence type="ECO:0000256" key="11">
    <source>
        <dbReference type="ARBA" id="ARBA00049902"/>
    </source>
</evidence>
<evidence type="ECO:0000313" key="16">
    <source>
        <dbReference type="EMBL" id="TGN06845.1"/>
    </source>
</evidence>
<feature type="domain" description="Penicillin-binding protein transpeptidase" evidence="13">
    <location>
        <begin position="329"/>
        <end position="609"/>
    </location>
</feature>